<evidence type="ECO:0000313" key="3">
    <source>
        <dbReference type="Proteomes" id="UP000265742"/>
    </source>
</evidence>
<proteinExistence type="predicted"/>
<dbReference type="InterPro" id="IPR010093">
    <property type="entry name" value="SinI_DNA-bd"/>
</dbReference>
<dbReference type="AlphaFoldDB" id="A0A3A1TU75"/>
<gene>
    <name evidence="2" type="ORF">D1781_16190</name>
</gene>
<dbReference type="GO" id="GO:0003677">
    <property type="term" value="F:DNA binding"/>
    <property type="evidence" value="ECO:0007669"/>
    <property type="project" value="UniProtKB-KW"/>
</dbReference>
<accession>A0A3A1TU75</accession>
<protein>
    <submittedName>
        <fullName evidence="2">DNA-binding protein</fullName>
    </submittedName>
</protein>
<dbReference type="OrthoDB" id="5119252at2"/>
<dbReference type="InterPro" id="IPR041657">
    <property type="entry name" value="HTH_17"/>
</dbReference>
<sequence>MSAPGFVQGVVLPPAICLFLEREFDFNRLRGSIRGDDPDVDATLQAIHKVAMAWLDRVDATPRATDARPAVHWFTPAEAAARLGVKPDTIRRGIREHRLPAEKHQARWRIPTAALDAYRRSTA</sequence>
<dbReference type="EMBL" id="QXTG01000003">
    <property type="protein sequence ID" value="RIX26474.1"/>
    <property type="molecule type" value="Genomic_DNA"/>
</dbReference>
<organism evidence="2 3">
    <name type="scientific">Amnibacterium setariae</name>
    <dbReference type="NCBI Taxonomy" id="2306585"/>
    <lineage>
        <taxon>Bacteria</taxon>
        <taxon>Bacillati</taxon>
        <taxon>Actinomycetota</taxon>
        <taxon>Actinomycetes</taxon>
        <taxon>Micrococcales</taxon>
        <taxon>Microbacteriaceae</taxon>
        <taxon>Amnibacterium</taxon>
    </lineage>
</organism>
<keyword evidence="3" id="KW-1185">Reference proteome</keyword>
<evidence type="ECO:0000313" key="2">
    <source>
        <dbReference type="EMBL" id="RIX26474.1"/>
    </source>
</evidence>
<comment type="caution">
    <text evidence="2">The sequence shown here is derived from an EMBL/GenBank/DDBJ whole genome shotgun (WGS) entry which is preliminary data.</text>
</comment>
<dbReference type="NCBIfam" id="TIGR01764">
    <property type="entry name" value="excise"/>
    <property type="match status" value="1"/>
</dbReference>
<feature type="domain" description="Helix-turn-helix" evidence="1">
    <location>
        <begin position="73"/>
        <end position="121"/>
    </location>
</feature>
<evidence type="ECO:0000259" key="1">
    <source>
        <dbReference type="Pfam" id="PF12728"/>
    </source>
</evidence>
<dbReference type="RefSeq" id="WP_119483549.1">
    <property type="nucleotide sequence ID" value="NZ_QXTG01000003.1"/>
</dbReference>
<name>A0A3A1TU75_9MICO</name>
<reference evidence="3" key="1">
    <citation type="submission" date="2018-09" db="EMBL/GenBank/DDBJ databases">
        <authorList>
            <person name="Kim I."/>
        </authorList>
    </citation>
    <scope>NUCLEOTIDE SEQUENCE [LARGE SCALE GENOMIC DNA]</scope>
    <source>
        <strain evidence="3">DD4a</strain>
    </source>
</reference>
<dbReference type="Pfam" id="PF12728">
    <property type="entry name" value="HTH_17"/>
    <property type="match status" value="1"/>
</dbReference>
<keyword evidence="2" id="KW-0238">DNA-binding</keyword>
<dbReference type="Proteomes" id="UP000265742">
    <property type="component" value="Unassembled WGS sequence"/>
</dbReference>